<sequence length="131" mass="15308">MIKKFTVKQLVQIVLILVIIPLLFTSLSKAQSNSMEDEKQESTKFDNQIFLALSSANNSLDELDFNNRNRMSLAIDYNKYKLNHNLYGMQSSFDDDYVPHEATKHFWLAVGELAIVEFIPWAFAKWVRTWE</sequence>
<name>X1B4B4_9ZZZZ</name>
<dbReference type="EMBL" id="BART01025809">
    <property type="protein sequence ID" value="GAG90559.1"/>
    <property type="molecule type" value="Genomic_DNA"/>
</dbReference>
<accession>X1B4B4</accession>
<organism evidence="1">
    <name type="scientific">marine sediment metagenome</name>
    <dbReference type="NCBI Taxonomy" id="412755"/>
    <lineage>
        <taxon>unclassified sequences</taxon>
        <taxon>metagenomes</taxon>
        <taxon>ecological metagenomes</taxon>
    </lineage>
</organism>
<comment type="caution">
    <text evidence="1">The sequence shown here is derived from an EMBL/GenBank/DDBJ whole genome shotgun (WGS) entry which is preliminary data.</text>
</comment>
<reference evidence="1" key="1">
    <citation type="journal article" date="2014" name="Front. Microbiol.">
        <title>High frequency of phylogenetically diverse reductive dehalogenase-homologous genes in deep subseafloor sedimentary metagenomes.</title>
        <authorList>
            <person name="Kawai M."/>
            <person name="Futagami T."/>
            <person name="Toyoda A."/>
            <person name="Takaki Y."/>
            <person name="Nishi S."/>
            <person name="Hori S."/>
            <person name="Arai W."/>
            <person name="Tsubouchi T."/>
            <person name="Morono Y."/>
            <person name="Uchiyama I."/>
            <person name="Ito T."/>
            <person name="Fujiyama A."/>
            <person name="Inagaki F."/>
            <person name="Takami H."/>
        </authorList>
    </citation>
    <scope>NUCLEOTIDE SEQUENCE</scope>
    <source>
        <strain evidence="1">Expedition CK06-06</strain>
    </source>
</reference>
<evidence type="ECO:0008006" key="2">
    <source>
        <dbReference type="Google" id="ProtNLM"/>
    </source>
</evidence>
<protein>
    <recommendedName>
        <fullName evidence="2">DUF3943 domain-containing protein</fullName>
    </recommendedName>
</protein>
<feature type="non-terminal residue" evidence="1">
    <location>
        <position position="131"/>
    </location>
</feature>
<dbReference type="AlphaFoldDB" id="X1B4B4"/>
<proteinExistence type="predicted"/>
<gene>
    <name evidence="1" type="ORF">S01H4_46224</name>
</gene>
<evidence type="ECO:0000313" key="1">
    <source>
        <dbReference type="EMBL" id="GAG90559.1"/>
    </source>
</evidence>